<feature type="domain" description="HTH cro/C1-type" evidence="1">
    <location>
        <begin position="51"/>
        <end position="81"/>
    </location>
</feature>
<keyword evidence="3" id="KW-1185">Reference proteome</keyword>
<dbReference type="SUPFAM" id="SSF47413">
    <property type="entry name" value="lambda repressor-like DNA-binding domains"/>
    <property type="match status" value="1"/>
</dbReference>
<evidence type="ECO:0000313" key="3">
    <source>
        <dbReference type="Proteomes" id="UP001501490"/>
    </source>
</evidence>
<reference evidence="3" key="1">
    <citation type="journal article" date="2019" name="Int. J. Syst. Evol. Microbiol.">
        <title>The Global Catalogue of Microorganisms (GCM) 10K type strain sequencing project: providing services to taxonomists for standard genome sequencing and annotation.</title>
        <authorList>
            <consortium name="The Broad Institute Genomics Platform"/>
            <consortium name="The Broad Institute Genome Sequencing Center for Infectious Disease"/>
            <person name="Wu L."/>
            <person name="Ma J."/>
        </authorList>
    </citation>
    <scope>NUCLEOTIDE SEQUENCE [LARGE SCALE GENOMIC DNA]</scope>
    <source>
        <strain evidence="3">JCM 16929</strain>
    </source>
</reference>
<dbReference type="InterPro" id="IPR001387">
    <property type="entry name" value="Cro/C1-type_HTH"/>
</dbReference>
<dbReference type="InterPro" id="IPR010982">
    <property type="entry name" value="Lambda_DNA-bd_dom_sf"/>
</dbReference>
<name>A0ABP6ZKX2_9ACTN</name>
<dbReference type="Proteomes" id="UP001501490">
    <property type="component" value="Unassembled WGS sequence"/>
</dbReference>
<gene>
    <name evidence="2" type="ORF">GCM10022236_13050</name>
</gene>
<dbReference type="PROSITE" id="PS50943">
    <property type="entry name" value="HTH_CROC1"/>
    <property type="match status" value="1"/>
</dbReference>
<sequence>MASGEGIPGLADKLNHLFATTPAPTRSGRYSNDTAAEALAAYGVTVSGVHLSHLRANRRDNPSARLLAALAELFGVPLSYFFDTNTEETINAELVTLTALRNDQIKHLMQRAQGVSPRGLKHLEGLLDQIRIMEGLDPDPND</sequence>
<protein>
    <recommendedName>
        <fullName evidence="1">HTH cro/C1-type domain-containing protein</fullName>
    </recommendedName>
</protein>
<organism evidence="2 3">
    <name type="scientific">Microlunatus ginsengisoli</name>
    <dbReference type="NCBI Taxonomy" id="363863"/>
    <lineage>
        <taxon>Bacteria</taxon>
        <taxon>Bacillati</taxon>
        <taxon>Actinomycetota</taxon>
        <taxon>Actinomycetes</taxon>
        <taxon>Propionibacteriales</taxon>
        <taxon>Propionibacteriaceae</taxon>
        <taxon>Microlunatus</taxon>
    </lineage>
</organism>
<dbReference type="Gene3D" id="1.10.260.40">
    <property type="entry name" value="lambda repressor-like DNA-binding domains"/>
    <property type="match status" value="1"/>
</dbReference>
<dbReference type="RefSeq" id="WP_344802595.1">
    <property type="nucleotide sequence ID" value="NZ_BAABAB010000009.1"/>
</dbReference>
<comment type="caution">
    <text evidence="2">The sequence shown here is derived from an EMBL/GenBank/DDBJ whole genome shotgun (WGS) entry which is preliminary data.</text>
</comment>
<dbReference type="EMBL" id="BAABAB010000009">
    <property type="protein sequence ID" value="GAA3612680.1"/>
    <property type="molecule type" value="Genomic_DNA"/>
</dbReference>
<evidence type="ECO:0000259" key="1">
    <source>
        <dbReference type="PROSITE" id="PS50943"/>
    </source>
</evidence>
<accession>A0ABP6ZKX2</accession>
<proteinExistence type="predicted"/>
<evidence type="ECO:0000313" key="2">
    <source>
        <dbReference type="EMBL" id="GAA3612680.1"/>
    </source>
</evidence>